<feature type="transmembrane region" description="Helical" evidence="6">
    <location>
        <begin position="40"/>
        <end position="58"/>
    </location>
</feature>
<evidence type="ECO:0000256" key="5">
    <source>
        <dbReference type="ARBA" id="ARBA00023136"/>
    </source>
</evidence>
<dbReference type="Pfam" id="PF08395">
    <property type="entry name" value="7tm_7"/>
    <property type="match status" value="1"/>
</dbReference>
<keyword evidence="8" id="KW-1185">Reference proteome</keyword>
<gene>
    <name evidence="7" type="ORF">TKK_010392</name>
</gene>
<evidence type="ECO:0000256" key="3">
    <source>
        <dbReference type="ARBA" id="ARBA00022692"/>
    </source>
</evidence>
<evidence type="ECO:0000313" key="7">
    <source>
        <dbReference type="EMBL" id="KAL3395575.1"/>
    </source>
</evidence>
<keyword evidence="2" id="KW-1003">Cell membrane</keyword>
<dbReference type="InterPro" id="IPR013604">
    <property type="entry name" value="7TM_chemorcpt"/>
</dbReference>
<name>A0ABD2WRM5_9HYME</name>
<dbReference type="GO" id="GO:0005886">
    <property type="term" value="C:plasma membrane"/>
    <property type="evidence" value="ECO:0007669"/>
    <property type="project" value="UniProtKB-SubCell"/>
</dbReference>
<feature type="transmembrane region" description="Helical" evidence="6">
    <location>
        <begin position="78"/>
        <end position="95"/>
    </location>
</feature>
<accession>A0ABD2WRM5</accession>
<sequence length="277" mass="32772">MSVFLIRLHYFFKIFGLSTMSVKKWSKINRYRFKTSRKDFAYSVTLVLGFLLFGSYYSRVMWLMDYEGRLMFEKICEVFYMVFAFAVCITLYVLYCTRQRKIVRLADRFYALGQYLAGNSGEFLRAIVKRTRMTFRTYLVLYAIFIISVQPIIDANGRLDHIVAVGLIQDFIMLTVILQYCLVLICLIEMFTTINRHLEDRKLDNHLFDNYSAVPRNEIKFHRHEGYDGSNSIFRDQARPLHRIFNILRGRNFSKLLAPHKTANSVFEQYCSISNSL</sequence>
<feature type="transmembrane region" description="Helical" evidence="6">
    <location>
        <begin position="135"/>
        <end position="153"/>
    </location>
</feature>
<proteinExistence type="predicted"/>
<evidence type="ECO:0000313" key="8">
    <source>
        <dbReference type="Proteomes" id="UP001627154"/>
    </source>
</evidence>
<comment type="subcellular location">
    <subcellularLocation>
        <location evidence="1">Cell membrane</location>
        <topology evidence="1">Multi-pass membrane protein</topology>
    </subcellularLocation>
</comment>
<evidence type="ECO:0000256" key="6">
    <source>
        <dbReference type="SAM" id="Phobius"/>
    </source>
</evidence>
<dbReference type="AlphaFoldDB" id="A0ABD2WRM5"/>
<feature type="transmembrane region" description="Helical" evidence="6">
    <location>
        <begin position="173"/>
        <end position="192"/>
    </location>
</feature>
<organism evidence="7 8">
    <name type="scientific">Trichogramma kaykai</name>
    <dbReference type="NCBI Taxonomy" id="54128"/>
    <lineage>
        <taxon>Eukaryota</taxon>
        <taxon>Metazoa</taxon>
        <taxon>Ecdysozoa</taxon>
        <taxon>Arthropoda</taxon>
        <taxon>Hexapoda</taxon>
        <taxon>Insecta</taxon>
        <taxon>Pterygota</taxon>
        <taxon>Neoptera</taxon>
        <taxon>Endopterygota</taxon>
        <taxon>Hymenoptera</taxon>
        <taxon>Apocrita</taxon>
        <taxon>Proctotrupomorpha</taxon>
        <taxon>Chalcidoidea</taxon>
        <taxon>Trichogrammatidae</taxon>
        <taxon>Trichogramma</taxon>
    </lineage>
</organism>
<evidence type="ECO:0000256" key="2">
    <source>
        <dbReference type="ARBA" id="ARBA00022475"/>
    </source>
</evidence>
<protein>
    <recommendedName>
        <fullName evidence="9">Gustatory receptor</fullName>
    </recommendedName>
</protein>
<keyword evidence="3 6" id="KW-0812">Transmembrane</keyword>
<keyword evidence="4 6" id="KW-1133">Transmembrane helix</keyword>
<evidence type="ECO:0008006" key="9">
    <source>
        <dbReference type="Google" id="ProtNLM"/>
    </source>
</evidence>
<comment type="caution">
    <text evidence="7">The sequence shown here is derived from an EMBL/GenBank/DDBJ whole genome shotgun (WGS) entry which is preliminary data.</text>
</comment>
<keyword evidence="5 6" id="KW-0472">Membrane</keyword>
<evidence type="ECO:0000256" key="1">
    <source>
        <dbReference type="ARBA" id="ARBA00004651"/>
    </source>
</evidence>
<reference evidence="7 8" key="1">
    <citation type="journal article" date="2024" name="bioRxiv">
        <title>A reference genome for Trichogramma kaykai: A tiny desert-dwelling parasitoid wasp with competing sex-ratio distorters.</title>
        <authorList>
            <person name="Culotta J."/>
            <person name="Lindsey A.R."/>
        </authorList>
    </citation>
    <scope>NUCLEOTIDE SEQUENCE [LARGE SCALE GENOMIC DNA]</scope>
    <source>
        <strain evidence="7 8">KSX58</strain>
    </source>
</reference>
<dbReference type="EMBL" id="JBJJXI010000080">
    <property type="protein sequence ID" value="KAL3395575.1"/>
    <property type="molecule type" value="Genomic_DNA"/>
</dbReference>
<dbReference type="Proteomes" id="UP001627154">
    <property type="component" value="Unassembled WGS sequence"/>
</dbReference>
<evidence type="ECO:0000256" key="4">
    <source>
        <dbReference type="ARBA" id="ARBA00022989"/>
    </source>
</evidence>